<dbReference type="EMBL" id="JAECZA010000023">
    <property type="protein sequence ID" value="MBH8573013.1"/>
    <property type="molecule type" value="Genomic_DNA"/>
</dbReference>
<reference evidence="1 2" key="1">
    <citation type="journal article" date="2021" name="Int. J. Syst. Evol. Microbiol.">
        <title>Amazonocrinis nigriterrae gen. nov., sp. nov., Atlanticothrix silvestris gen. nov., sp. nov. and Dendronalium phyllosphericum gen. nov., sp. nov., nostocacean cyanobacteria from Brazilian environments.</title>
        <authorList>
            <person name="Alvarenga D.O."/>
            <person name="Andreote A.P.D."/>
            <person name="Branco L.H.Z."/>
            <person name="Delbaje E."/>
            <person name="Cruz R.B."/>
            <person name="Varani A.M."/>
            <person name="Fiore M.F."/>
        </authorList>
    </citation>
    <scope>NUCLEOTIDE SEQUENCE [LARGE SCALE GENOMIC DNA]</scope>
    <source>
        <strain evidence="1 2">CENA369</strain>
    </source>
</reference>
<accession>A0A8J7LEG5</accession>
<protein>
    <submittedName>
        <fullName evidence="1">Uncharacterized protein</fullName>
    </submittedName>
</protein>
<dbReference type="Proteomes" id="UP000662314">
    <property type="component" value="Unassembled WGS sequence"/>
</dbReference>
<name>A0A8J7LEG5_9NOST</name>
<keyword evidence="2" id="KW-1185">Reference proteome</keyword>
<proteinExistence type="predicted"/>
<evidence type="ECO:0000313" key="2">
    <source>
        <dbReference type="Proteomes" id="UP000662314"/>
    </source>
</evidence>
<dbReference type="RefSeq" id="WP_214431836.1">
    <property type="nucleotide sequence ID" value="NZ_CAWPUQ010000119.1"/>
</dbReference>
<dbReference type="AlphaFoldDB" id="A0A8J7LEG5"/>
<organism evidence="1 2">
    <name type="scientific">Dendronalium phyllosphericum CENA369</name>
    <dbReference type="NCBI Taxonomy" id="1725256"/>
    <lineage>
        <taxon>Bacteria</taxon>
        <taxon>Bacillati</taxon>
        <taxon>Cyanobacteriota</taxon>
        <taxon>Cyanophyceae</taxon>
        <taxon>Nostocales</taxon>
        <taxon>Nostocaceae</taxon>
        <taxon>Dendronalium</taxon>
        <taxon>Dendronalium phyllosphericum</taxon>
    </lineage>
</organism>
<evidence type="ECO:0000313" key="1">
    <source>
        <dbReference type="EMBL" id="MBH8573013.1"/>
    </source>
</evidence>
<comment type="caution">
    <text evidence="1">The sequence shown here is derived from an EMBL/GenBank/DDBJ whole genome shotgun (WGS) entry which is preliminary data.</text>
</comment>
<gene>
    <name evidence="1" type="ORF">I8752_08270</name>
</gene>
<sequence length="71" mass="7894">MSNILAQMQQLIYTLKSPMPSVYQRSNLTAMLGLFLEARGYPPPQHSQTKSACADDICSDQIARFATSTQK</sequence>